<protein>
    <submittedName>
        <fullName evidence="7">Nitroreductase family protein</fullName>
    </submittedName>
</protein>
<dbReference type="RefSeq" id="WP_206592193.1">
    <property type="nucleotide sequence ID" value="NZ_JAFKCS010000001.1"/>
</dbReference>
<sequence>MSLIEALNWRYAVRSFSEQLLEDAQVQQLLEATSLSASAYGLQPYRIFAISSKSLRDQLLPHSYGQNKVRDCSHLLVFTVSTKPVTALVDDYFQQLGSVRQETLEQHKGYAEHMKSALGGMTAQAQLQWAHEQAYIALGTLLTSAAMLRIDTCPMTGIERQGFDEVLGLARFAQTTSFVCALGYRHPDDQAAKKAKVRVPLSELVAWQ</sequence>
<keyword evidence="4" id="KW-0288">FMN</keyword>
<evidence type="ECO:0000313" key="8">
    <source>
        <dbReference type="Proteomes" id="UP000663992"/>
    </source>
</evidence>
<dbReference type="SUPFAM" id="SSF55469">
    <property type="entry name" value="FMN-dependent nitroreductase-like"/>
    <property type="match status" value="1"/>
</dbReference>
<evidence type="ECO:0000256" key="3">
    <source>
        <dbReference type="ARBA" id="ARBA00022630"/>
    </source>
</evidence>
<dbReference type="PANTHER" id="PTHR43673">
    <property type="entry name" value="NAD(P)H NITROREDUCTASE YDGI-RELATED"/>
    <property type="match status" value="1"/>
</dbReference>
<dbReference type="InterPro" id="IPR029479">
    <property type="entry name" value="Nitroreductase"/>
</dbReference>
<name>A0ABS3CMN3_9ALTE</name>
<reference evidence="7 8" key="1">
    <citation type="submission" date="2021-03" db="EMBL/GenBank/DDBJ databases">
        <title>novel species isolated from a fishpond in China.</title>
        <authorList>
            <person name="Lu H."/>
            <person name="Cai Z."/>
        </authorList>
    </citation>
    <scope>NUCLEOTIDE SEQUENCE [LARGE SCALE GENOMIC DNA]</scope>
    <source>
        <strain evidence="7 8">Y57</strain>
    </source>
</reference>
<evidence type="ECO:0000259" key="6">
    <source>
        <dbReference type="Pfam" id="PF00881"/>
    </source>
</evidence>
<dbReference type="Proteomes" id="UP000663992">
    <property type="component" value="Unassembled WGS sequence"/>
</dbReference>
<organism evidence="7 8">
    <name type="scientific">Bowmanella yangjiangensis</name>
    <dbReference type="NCBI Taxonomy" id="2811230"/>
    <lineage>
        <taxon>Bacteria</taxon>
        <taxon>Pseudomonadati</taxon>
        <taxon>Pseudomonadota</taxon>
        <taxon>Gammaproteobacteria</taxon>
        <taxon>Alteromonadales</taxon>
        <taxon>Alteromonadaceae</taxon>
        <taxon>Bowmanella</taxon>
    </lineage>
</organism>
<evidence type="ECO:0000256" key="4">
    <source>
        <dbReference type="ARBA" id="ARBA00022643"/>
    </source>
</evidence>
<evidence type="ECO:0000256" key="5">
    <source>
        <dbReference type="ARBA" id="ARBA00023002"/>
    </source>
</evidence>
<comment type="caution">
    <text evidence="7">The sequence shown here is derived from an EMBL/GenBank/DDBJ whole genome shotgun (WGS) entry which is preliminary data.</text>
</comment>
<dbReference type="InterPro" id="IPR000415">
    <property type="entry name" value="Nitroreductase-like"/>
</dbReference>
<accession>A0ABS3CMN3</accession>
<gene>
    <name evidence="7" type="ORF">J0A65_00710</name>
</gene>
<evidence type="ECO:0000313" key="7">
    <source>
        <dbReference type="EMBL" id="MBN7818359.1"/>
    </source>
</evidence>
<dbReference type="PANTHER" id="PTHR43673:SF2">
    <property type="entry name" value="NITROREDUCTASE"/>
    <property type="match status" value="1"/>
</dbReference>
<feature type="domain" description="Nitroreductase" evidence="6">
    <location>
        <begin position="8"/>
        <end position="184"/>
    </location>
</feature>
<comment type="cofactor">
    <cofactor evidence="1">
        <name>FMN</name>
        <dbReference type="ChEBI" id="CHEBI:58210"/>
    </cofactor>
</comment>
<evidence type="ECO:0000256" key="2">
    <source>
        <dbReference type="ARBA" id="ARBA00007118"/>
    </source>
</evidence>
<evidence type="ECO:0000256" key="1">
    <source>
        <dbReference type="ARBA" id="ARBA00001917"/>
    </source>
</evidence>
<proteinExistence type="inferred from homology"/>
<keyword evidence="5" id="KW-0560">Oxidoreductase</keyword>
<dbReference type="EMBL" id="JAFKCS010000001">
    <property type="protein sequence ID" value="MBN7818359.1"/>
    <property type="molecule type" value="Genomic_DNA"/>
</dbReference>
<dbReference type="Pfam" id="PF00881">
    <property type="entry name" value="Nitroreductase"/>
    <property type="match status" value="1"/>
</dbReference>
<comment type="similarity">
    <text evidence="2">Belongs to the nitroreductase family.</text>
</comment>
<keyword evidence="3" id="KW-0285">Flavoprotein</keyword>
<keyword evidence="8" id="KW-1185">Reference proteome</keyword>
<dbReference type="Gene3D" id="3.40.109.10">
    <property type="entry name" value="NADH Oxidase"/>
    <property type="match status" value="1"/>
</dbReference>